<keyword evidence="5 8" id="KW-0812">Transmembrane</keyword>
<feature type="transmembrane region" description="Helical" evidence="8">
    <location>
        <begin position="123"/>
        <end position="146"/>
    </location>
</feature>
<dbReference type="Pfam" id="PF03547">
    <property type="entry name" value="Mem_trans"/>
    <property type="match status" value="1"/>
</dbReference>
<dbReference type="InterPro" id="IPR004776">
    <property type="entry name" value="Mem_transp_PIN-like"/>
</dbReference>
<feature type="transmembrane region" description="Helical" evidence="8">
    <location>
        <begin position="227"/>
        <end position="245"/>
    </location>
</feature>
<evidence type="ECO:0000313" key="10">
    <source>
        <dbReference type="Proteomes" id="UP000024816"/>
    </source>
</evidence>
<accession>A0A059FAM5</accession>
<reference evidence="9 10" key="1">
    <citation type="journal article" date="2014" name="Antonie Van Leeuwenhoek">
        <title>Hyphomonas beringensis sp. nov. and Hyphomonas chukchiensis sp. nov., isolated from surface seawater of the Bering Sea and Chukchi Sea.</title>
        <authorList>
            <person name="Li C."/>
            <person name="Lai Q."/>
            <person name="Li G."/>
            <person name="Dong C."/>
            <person name="Wang J."/>
            <person name="Liao Y."/>
            <person name="Shao Z."/>
        </authorList>
    </citation>
    <scope>NUCLEOTIDE SEQUENCE [LARGE SCALE GENOMIC DNA]</scope>
    <source>
        <strain evidence="9 10">VP2</strain>
    </source>
</reference>
<evidence type="ECO:0000256" key="8">
    <source>
        <dbReference type="SAM" id="Phobius"/>
    </source>
</evidence>
<dbReference type="PATRIC" id="fig|1280952.3.peg.2347"/>
<evidence type="ECO:0000256" key="7">
    <source>
        <dbReference type="ARBA" id="ARBA00023136"/>
    </source>
</evidence>
<gene>
    <name evidence="9" type="ORF">HJA_11739</name>
</gene>
<feature type="transmembrane region" description="Helical" evidence="8">
    <location>
        <begin position="282"/>
        <end position="302"/>
    </location>
</feature>
<evidence type="ECO:0000256" key="5">
    <source>
        <dbReference type="ARBA" id="ARBA00022692"/>
    </source>
</evidence>
<comment type="caution">
    <text evidence="9">The sequence shown here is derived from an EMBL/GenBank/DDBJ whole genome shotgun (WGS) entry which is preliminary data.</text>
</comment>
<feature type="transmembrane region" description="Helical" evidence="8">
    <location>
        <begin position="251"/>
        <end position="270"/>
    </location>
</feature>
<evidence type="ECO:0000256" key="6">
    <source>
        <dbReference type="ARBA" id="ARBA00022989"/>
    </source>
</evidence>
<proteinExistence type="inferred from homology"/>
<dbReference type="Proteomes" id="UP000024816">
    <property type="component" value="Unassembled WGS sequence"/>
</dbReference>
<organism evidence="9 10">
    <name type="scientific">Hyphomonas jannaschiana VP2</name>
    <dbReference type="NCBI Taxonomy" id="1280952"/>
    <lineage>
        <taxon>Bacteria</taxon>
        <taxon>Pseudomonadati</taxon>
        <taxon>Pseudomonadota</taxon>
        <taxon>Alphaproteobacteria</taxon>
        <taxon>Hyphomonadales</taxon>
        <taxon>Hyphomonadaceae</taxon>
        <taxon>Hyphomonas</taxon>
    </lineage>
</organism>
<comment type="subcellular location">
    <subcellularLocation>
        <location evidence="1">Cell membrane</location>
        <topology evidence="1">Multi-pass membrane protein</topology>
    </subcellularLocation>
</comment>
<dbReference type="Gene3D" id="1.20.1530.20">
    <property type="match status" value="1"/>
</dbReference>
<dbReference type="PANTHER" id="PTHR36838:SF4">
    <property type="entry name" value="AUXIN EFFLUX CARRIER FAMILY PROTEIN"/>
    <property type="match status" value="1"/>
</dbReference>
<dbReference type="AlphaFoldDB" id="A0A059FAM5"/>
<evidence type="ECO:0000256" key="2">
    <source>
        <dbReference type="ARBA" id="ARBA00010145"/>
    </source>
</evidence>
<dbReference type="OrthoDB" id="9805563at2"/>
<dbReference type="EMBL" id="ARYJ01000007">
    <property type="protein sequence ID" value="KCZ87670.1"/>
    <property type="molecule type" value="Genomic_DNA"/>
</dbReference>
<keyword evidence="3" id="KW-0813">Transport</keyword>
<evidence type="ECO:0000313" key="9">
    <source>
        <dbReference type="EMBL" id="KCZ87670.1"/>
    </source>
</evidence>
<keyword evidence="7 8" id="KW-0472">Membrane</keyword>
<feature type="transmembrane region" description="Helical" evidence="8">
    <location>
        <begin position="193"/>
        <end position="215"/>
    </location>
</feature>
<name>A0A059FAM5_9PROT</name>
<protein>
    <submittedName>
        <fullName evidence="9">Auxin efflux carrier family protein</fullName>
    </submittedName>
</protein>
<sequence length="308" mass="31866">MSGFLYALLPVIAIVTLGHVLSVRKWIPTESWRAIERLSYVVLFPALIVRTLANAPFETAPWRLAGALILAQFALAGVGWLGRFLPGMPRPAVGSVIQSNVRWNTMIGLSIGSLLFGQDGLALVTIAAAAMIPTANVLSVYALIAHADRPHGPAPKPILALVRNPIVIACAAGLALAAANIELPELLDDSLGILGDAALALGLLSAGAGVDLSALRRAGPRTFSWSLVRLIGLPVFAVGFGLLLGLSGVPLTIAVICAATPTATSSYILARELGGDAPLAANLIAVETVLAMITMPLLYLAVMQLAAA</sequence>
<evidence type="ECO:0000256" key="3">
    <source>
        <dbReference type="ARBA" id="ARBA00022448"/>
    </source>
</evidence>
<dbReference type="InterPro" id="IPR038770">
    <property type="entry name" value="Na+/solute_symporter_sf"/>
</dbReference>
<dbReference type="GO" id="GO:0005886">
    <property type="term" value="C:plasma membrane"/>
    <property type="evidence" value="ECO:0007669"/>
    <property type="project" value="UniProtKB-SubCell"/>
</dbReference>
<feature type="transmembrane region" description="Helical" evidence="8">
    <location>
        <begin position="62"/>
        <end position="81"/>
    </location>
</feature>
<dbReference type="GO" id="GO:0055085">
    <property type="term" value="P:transmembrane transport"/>
    <property type="evidence" value="ECO:0007669"/>
    <property type="project" value="InterPro"/>
</dbReference>
<evidence type="ECO:0000256" key="1">
    <source>
        <dbReference type="ARBA" id="ARBA00004651"/>
    </source>
</evidence>
<feature type="transmembrane region" description="Helical" evidence="8">
    <location>
        <begin position="6"/>
        <end position="26"/>
    </location>
</feature>
<dbReference type="STRING" id="1280952.HJA_11739"/>
<dbReference type="PANTHER" id="PTHR36838">
    <property type="entry name" value="AUXIN EFFLUX CARRIER FAMILY PROTEIN"/>
    <property type="match status" value="1"/>
</dbReference>
<feature type="transmembrane region" description="Helical" evidence="8">
    <location>
        <begin position="158"/>
        <end position="181"/>
    </location>
</feature>
<keyword evidence="10" id="KW-1185">Reference proteome</keyword>
<comment type="similarity">
    <text evidence="2">Belongs to the auxin efflux carrier (TC 2.A.69) family.</text>
</comment>
<dbReference type="RefSeq" id="WP_035582481.1">
    <property type="nucleotide sequence ID" value="NZ_ARYJ01000007.1"/>
</dbReference>
<keyword evidence="6 8" id="KW-1133">Transmembrane helix</keyword>
<keyword evidence="4" id="KW-1003">Cell membrane</keyword>
<evidence type="ECO:0000256" key="4">
    <source>
        <dbReference type="ARBA" id="ARBA00022475"/>
    </source>
</evidence>
<dbReference type="eggNOG" id="COG0679">
    <property type="taxonomic scope" value="Bacteria"/>
</dbReference>